<accession>A0A150FBU5</accession>
<keyword evidence="2" id="KW-1185">Reference proteome</keyword>
<dbReference type="OrthoDB" id="9794183at2"/>
<dbReference type="STRING" id="1793963.AXI58_06945"/>
<name>A0A150FBU5_9BACI</name>
<dbReference type="Proteomes" id="UP000075430">
    <property type="component" value="Unassembled WGS sequence"/>
</dbReference>
<evidence type="ECO:0000313" key="1">
    <source>
        <dbReference type="EMBL" id="KXZ22936.1"/>
    </source>
</evidence>
<proteinExistence type="predicted"/>
<dbReference type="Gene3D" id="2.60.120.10">
    <property type="entry name" value="Jelly Rolls"/>
    <property type="match status" value="1"/>
</dbReference>
<dbReference type="InterPro" id="IPR014710">
    <property type="entry name" value="RmlC-like_jellyroll"/>
</dbReference>
<reference evidence="2" key="1">
    <citation type="submission" date="2016-02" db="EMBL/GenBank/DDBJ databases">
        <authorList>
            <person name="Dunlap C."/>
        </authorList>
    </citation>
    <scope>NUCLEOTIDE SEQUENCE [LARGE SCALE GENOMIC DNA]</scope>
    <source>
        <strain evidence="2">NRRL B-41092</strain>
    </source>
</reference>
<dbReference type="RefSeq" id="WP_061520111.1">
    <property type="nucleotide sequence ID" value="NZ_JARLZY010000014.1"/>
</dbReference>
<sequence>MPDVQNLLSMANEITEKHADFSVSGVNDHCVRLAVFTGENDWHLQPESDEELHIDFENKETAIVQANDSLLVPKGTVNWCIEHSHAETVIRKGAEC</sequence>
<protein>
    <recommendedName>
        <fullName evidence="3">Cupin</fullName>
    </recommendedName>
</protein>
<dbReference type="AlphaFoldDB" id="A0A150FBU5"/>
<evidence type="ECO:0000313" key="2">
    <source>
        <dbReference type="Proteomes" id="UP000075430"/>
    </source>
</evidence>
<gene>
    <name evidence="1" type="ORF">AXI58_06945</name>
</gene>
<comment type="caution">
    <text evidence="1">The sequence shown here is derived from an EMBL/GenBank/DDBJ whole genome shotgun (WGS) entry which is preliminary data.</text>
</comment>
<dbReference type="EMBL" id="LSBA01000003">
    <property type="protein sequence ID" value="KXZ22936.1"/>
    <property type="molecule type" value="Genomic_DNA"/>
</dbReference>
<organism evidence="1 2">
    <name type="scientific">Bacillus nakamurai</name>
    <dbReference type="NCBI Taxonomy" id="1793963"/>
    <lineage>
        <taxon>Bacteria</taxon>
        <taxon>Bacillati</taxon>
        <taxon>Bacillota</taxon>
        <taxon>Bacilli</taxon>
        <taxon>Bacillales</taxon>
        <taxon>Bacillaceae</taxon>
        <taxon>Bacillus</taxon>
    </lineage>
</organism>
<evidence type="ECO:0008006" key="3">
    <source>
        <dbReference type="Google" id="ProtNLM"/>
    </source>
</evidence>